<dbReference type="Gramene" id="KOM39030">
    <property type="protein sequence ID" value="KOM39030"/>
    <property type="gene ID" value="LR48_Vigan03g241200"/>
</dbReference>
<feature type="region of interest" description="Disordered" evidence="2">
    <location>
        <begin position="289"/>
        <end position="315"/>
    </location>
</feature>
<reference evidence="5" key="1">
    <citation type="journal article" date="2015" name="Proc. Natl. Acad. Sci. U.S.A.">
        <title>Genome sequencing of adzuki bean (Vigna angularis) provides insight into high starch and low fat accumulation and domestication.</title>
        <authorList>
            <person name="Yang K."/>
            <person name="Tian Z."/>
            <person name="Chen C."/>
            <person name="Luo L."/>
            <person name="Zhao B."/>
            <person name="Wang Z."/>
            <person name="Yu L."/>
            <person name="Li Y."/>
            <person name="Sun Y."/>
            <person name="Li W."/>
            <person name="Chen Y."/>
            <person name="Li Y."/>
            <person name="Zhang Y."/>
            <person name="Ai D."/>
            <person name="Zhao J."/>
            <person name="Shang C."/>
            <person name="Ma Y."/>
            <person name="Wu B."/>
            <person name="Wang M."/>
            <person name="Gao L."/>
            <person name="Sun D."/>
            <person name="Zhang P."/>
            <person name="Guo F."/>
            <person name="Wang W."/>
            <person name="Li Y."/>
            <person name="Wang J."/>
            <person name="Varshney R.K."/>
            <person name="Wang J."/>
            <person name="Ling H.Q."/>
            <person name="Wan P."/>
        </authorList>
    </citation>
    <scope>NUCLEOTIDE SEQUENCE</scope>
    <source>
        <strain evidence="5">cv. Jingnong 6</strain>
    </source>
</reference>
<gene>
    <name evidence="4" type="ORF">LR48_Vigan03g241200</name>
</gene>
<feature type="region of interest" description="Disordered" evidence="2">
    <location>
        <begin position="1"/>
        <end position="25"/>
    </location>
</feature>
<feature type="compositionally biased region" description="Polar residues" evidence="2">
    <location>
        <begin position="304"/>
        <end position="315"/>
    </location>
</feature>
<feature type="domain" description="Transposase (putative) gypsy type" evidence="3">
    <location>
        <begin position="121"/>
        <end position="178"/>
    </location>
</feature>
<feature type="region of interest" description="Disordered" evidence="2">
    <location>
        <begin position="338"/>
        <end position="381"/>
    </location>
</feature>
<sequence length="574" mass="64612">MATVCVSSSNGSTGREGGESSDRSRGGIVIDTERAELAGGWPVIGGYDWASDEVGSYEFDFSTREELRLWAERWYIARDVEDACLIRLGVSHPNELVFHGKGAHTDNFFFVYTYLFNQMFVRVPFTAFQSAVLRRLNVAPSQLHPNGWACIQAFVTMCSALAITPTVSVFLHYFNVRPIAKRDWVSLTFVHDCCLFKPYSESLKNFKHRYFKVIIKEGSRSQFHIAAGGPLFPFYWTRDPAKINVVPVGSMTPVEIEAVKTIDALSRRLPTQNLVKCLGHEDFDQMPRKTSYVLSSRKRDPRSRGSSHGLTAAQSRMVTDPPVMVVVAQPAPVVNLESSEAAAVPPTTALDKKRKSKEEKLSSKRSRQENSAPHPLPGGLFNPTFNVGGRGAMLVWYLREFANRRNAMDVQAALAAKKKVVKDLRAQLEALTLENKDCGKQQSKLQEEMDEVRGELSTTAQQLKDTRSRSDRIVEEAGRLKLEARQLAEREKELQSKVDRLIEEVERANEAIATLNTNAQIEHFMLFESYAAKRLCWVSTVRYGSSFYELIFLKCTDSMIGFAILHVGRQGFFL</sequence>
<evidence type="ECO:0000313" key="5">
    <source>
        <dbReference type="Proteomes" id="UP000053144"/>
    </source>
</evidence>
<organism evidence="4 5">
    <name type="scientific">Phaseolus angularis</name>
    <name type="common">Azuki bean</name>
    <name type="synonym">Vigna angularis</name>
    <dbReference type="NCBI Taxonomy" id="3914"/>
    <lineage>
        <taxon>Eukaryota</taxon>
        <taxon>Viridiplantae</taxon>
        <taxon>Streptophyta</taxon>
        <taxon>Embryophyta</taxon>
        <taxon>Tracheophyta</taxon>
        <taxon>Spermatophyta</taxon>
        <taxon>Magnoliopsida</taxon>
        <taxon>eudicotyledons</taxon>
        <taxon>Gunneridae</taxon>
        <taxon>Pentapetalae</taxon>
        <taxon>rosids</taxon>
        <taxon>fabids</taxon>
        <taxon>Fabales</taxon>
        <taxon>Fabaceae</taxon>
        <taxon>Papilionoideae</taxon>
        <taxon>50 kb inversion clade</taxon>
        <taxon>NPAAA clade</taxon>
        <taxon>indigoferoid/millettioid clade</taxon>
        <taxon>Phaseoleae</taxon>
        <taxon>Vigna</taxon>
    </lineage>
</organism>
<dbReference type="Pfam" id="PF04195">
    <property type="entry name" value="Transposase_28"/>
    <property type="match status" value="1"/>
</dbReference>
<dbReference type="Proteomes" id="UP000053144">
    <property type="component" value="Chromosome 3"/>
</dbReference>
<evidence type="ECO:0000313" key="4">
    <source>
        <dbReference type="EMBL" id="KOM39030.1"/>
    </source>
</evidence>
<feature type="compositionally biased region" description="Basic and acidic residues" evidence="2">
    <location>
        <begin position="356"/>
        <end position="368"/>
    </location>
</feature>
<feature type="compositionally biased region" description="Basic and acidic residues" evidence="2">
    <location>
        <begin position="16"/>
        <end position="25"/>
    </location>
</feature>
<name>A0A0L9U8A4_PHAAN</name>
<protein>
    <recommendedName>
        <fullName evidence="3">Transposase (putative) gypsy type domain-containing protein</fullName>
    </recommendedName>
</protein>
<proteinExistence type="predicted"/>
<dbReference type="EMBL" id="CM003373">
    <property type="protein sequence ID" value="KOM39030.1"/>
    <property type="molecule type" value="Genomic_DNA"/>
</dbReference>
<evidence type="ECO:0000259" key="3">
    <source>
        <dbReference type="Pfam" id="PF04195"/>
    </source>
</evidence>
<dbReference type="InterPro" id="IPR007321">
    <property type="entry name" value="Transposase_28"/>
</dbReference>
<accession>A0A0L9U8A4</accession>
<dbReference type="AlphaFoldDB" id="A0A0L9U8A4"/>
<dbReference type="PANTHER" id="PTHR31099:SF49">
    <property type="entry name" value="MYOSIN HEAVY CHAIN-LIKE PROTEIN"/>
    <property type="match status" value="1"/>
</dbReference>
<keyword evidence="1" id="KW-0175">Coiled coil</keyword>
<evidence type="ECO:0000256" key="2">
    <source>
        <dbReference type="SAM" id="MobiDB-lite"/>
    </source>
</evidence>
<feature type="coiled-coil region" evidence="1">
    <location>
        <begin position="414"/>
        <end position="518"/>
    </location>
</feature>
<dbReference type="OMA" id="CHEFDTE"/>
<evidence type="ECO:0000256" key="1">
    <source>
        <dbReference type="SAM" id="Coils"/>
    </source>
</evidence>
<dbReference type="PANTHER" id="PTHR31099">
    <property type="entry name" value="OS06G0165300 PROTEIN"/>
    <property type="match status" value="1"/>
</dbReference>